<dbReference type="KEGG" id="grs:C7S20_08540"/>
<evidence type="ECO:0000313" key="2">
    <source>
        <dbReference type="Proteomes" id="UP000241507"/>
    </source>
</evidence>
<evidence type="ECO:0000313" key="1">
    <source>
        <dbReference type="EMBL" id="AVR45310.1"/>
    </source>
</evidence>
<proteinExistence type="predicted"/>
<dbReference type="PROSITE" id="PS51257">
    <property type="entry name" value="PROKAR_LIPOPROTEIN"/>
    <property type="match status" value="1"/>
</dbReference>
<dbReference type="InterPro" id="IPR011042">
    <property type="entry name" value="6-blade_b-propeller_TolB-like"/>
</dbReference>
<gene>
    <name evidence="1" type="ORF">C7S20_08540</name>
</gene>
<sequence>MKKFNIQITNEVCLVSLVFFLTFLVSCSKEESVADIPELQAVSLHGNVPTDKKGNVNVTVTEFASNIPSPRGLKFGPDGYLYVASAGTGGTTLLTSCEQVIPPVGPYLGGNTSSILKISPAGVITNLVSQLPSDVNALGFTMGVADIEFVENQLYALLDAGCSHGNPDYPTSVIKVNNDGSWSVVANISDYLANNPVAAPEEDDFEPDGTLYDLINVRGNLYSVEPNRGDLIKITTDGTITRVLDFSAQYGHNVPTSIAFHGNFYVGNLRTFPLVKGSSKIFKVTPDGEVKIWAEDFTGILGVAFDAQNRMYVLETSAVDNGPAPGTGRVVRLNNDHSRDVIIDNLTFPTGMTFGPEGALYISNAGFGPPVGQILKVEFN</sequence>
<dbReference type="EMBL" id="CP028136">
    <property type="protein sequence ID" value="AVR45310.1"/>
    <property type="molecule type" value="Genomic_DNA"/>
</dbReference>
<name>A0A2R3Z4W5_9FLAO</name>
<dbReference type="NCBIfam" id="NF033206">
    <property type="entry name" value="ScyE_fam"/>
    <property type="match status" value="1"/>
</dbReference>
<dbReference type="OrthoDB" id="1156241at2"/>
<dbReference type="AlphaFoldDB" id="A0A2R3Z4W5"/>
<dbReference type="InterPro" id="IPR048031">
    <property type="entry name" value="ScyD/ScyE-like"/>
</dbReference>
<dbReference type="PANTHER" id="PTHR47572:SF5">
    <property type="entry name" value="BLR2277 PROTEIN"/>
    <property type="match status" value="1"/>
</dbReference>
<dbReference type="Gene3D" id="2.120.10.30">
    <property type="entry name" value="TolB, C-terminal domain"/>
    <property type="match status" value="1"/>
</dbReference>
<accession>A0A2R3Z4W5</accession>
<protein>
    <submittedName>
        <fullName evidence="1">ScyD/ScyE family protein</fullName>
    </submittedName>
</protein>
<dbReference type="RefSeq" id="WP_107012088.1">
    <property type="nucleotide sequence ID" value="NZ_CP028136.1"/>
</dbReference>
<dbReference type="PANTHER" id="PTHR47572">
    <property type="entry name" value="LIPOPROTEIN-RELATED"/>
    <property type="match status" value="1"/>
</dbReference>
<reference evidence="2" key="1">
    <citation type="submission" date="2018-03" db="EMBL/GenBank/DDBJ databases">
        <title>Gramella fulva sp. nov., isolated from a dry surface of tidal flat.</title>
        <authorList>
            <person name="Hwang S.H."/>
            <person name="Hwang W.M."/>
            <person name="Kang K."/>
            <person name="Ahn T.-Y."/>
        </authorList>
    </citation>
    <scope>NUCLEOTIDE SEQUENCE [LARGE SCALE GENOMIC DNA]</scope>
    <source>
        <strain evidence="2">SH35</strain>
    </source>
</reference>
<keyword evidence="2" id="KW-1185">Reference proteome</keyword>
<organism evidence="1 2">
    <name type="scientific">Christiangramia fulva</name>
    <dbReference type="NCBI Taxonomy" id="2126553"/>
    <lineage>
        <taxon>Bacteria</taxon>
        <taxon>Pseudomonadati</taxon>
        <taxon>Bacteroidota</taxon>
        <taxon>Flavobacteriia</taxon>
        <taxon>Flavobacteriales</taxon>
        <taxon>Flavobacteriaceae</taxon>
        <taxon>Christiangramia</taxon>
    </lineage>
</organism>
<dbReference type="InterPro" id="IPR051262">
    <property type="entry name" value="SMP-30/CGR1_Lactonase"/>
</dbReference>
<dbReference type="Proteomes" id="UP000241507">
    <property type="component" value="Chromosome"/>
</dbReference>
<dbReference type="SUPFAM" id="SSF63829">
    <property type="entry name" value="Calcium-dependent phosphotriesterase"/>
    <property type="match status" value="2"/>
</dbReference>